<keyword evidence="2" id="KW-1185">Reference proteome</keyword>
<protein>
    <submittedName>
        <fullName evidence="1">Uncharacterized protein</fullName>
    </submittedName>
</protein>
<accession>A0ACB7YDU1</accession>
<evidence type="ECO:0000313" key="2">
    <source>
        <dbReference type="Proteomes" id="UP000828048"/>
    </source>
</evidence>
<gene>
    <name evidence="1" type="ORF">Vadar_016438</name>
</gene>
<comment type="caution">
    <text evidence="1">The sequence shown here is derived from an EMBL/GenBank/DDBJ whole genome shotgun (WGS) entry which is preliminary data.</text>
</comment>
<proteinExistence type="predicted"/>
<name>A0ACB7YDU1_9ERIC</name>
<dbReference type="EMBL" id="CM037158">
    <property type="protein sequence ID" value="KAH7851782.1"/>
    <property type="molecule type" value="Genomic_DNA"/>
</dbReference>
<reference evidence="1 2" key="1">
    <citation type="journal article" date="2021" name="Hortic Res">
        <title>High-quality reference genome and annotation aids understanding of berry development for evergreen blueberry (Vaccinium darrowii).</title>
        <authorList>
            <person name="Yu J."/>
            <person name="Hulse-Kemp A.M."/>
            <person name="Babiker E."/>
            <person name="Staton M."/>
        </authorList>
    </citation>
    <scope>NUCLEOTIDE SEQUENCE [LARGE SCALE GENOMIC DNA]</scope>
    <source>
        <strain evidence="2">cv. NJ 8807/NJ 8810</strain>
        <tissue evidence="1">Young leaf</tissue>
    </source>
</reference>
<organism evidence="1 2">
    <name type="scientific">Vaccinium darrowii</name>
    <dbReference type="NCBI Taxonomy" id="229202"/>
    <lineage>
        <taxon>Eukaryota</taxon>
        <taxon>Viridiplantae</taxon>
        <taxon>Streptophyta</taxon>
        <taxon>Embryophyta</taxon>
        <taxon>Tracheophyta</taxon>
        <taxon>Spermatophyta</taxon>
        <taxon>Magnoliopsida</taxon>
        <taxon>eudicotyledons</taxon>
        <taxon>Gunneridae</taxon>
        <taxon>Pentapetalae</taxon>
        <taxon>asterids</taxon>
        <taxon>Ericales</taxon>
        <taxon>Ericaceae</taxon>
        <taxon>Vaccinioideae</taxon>
        <taxon>Vaccinieae</taxon>
        <taxon>Vaccinium</taxon>
    </lineage>
</organism>
<sequence length="116" mass="13343">MHKYLEENDDVMLICFDENWLVMNDRMSHTIQVKNILDQEVDIQEGPELAGMLGKKAAKWLERKVVVAELAKSGSTKTIAPGDFTEICSTLKEVRAHVTILHYMYRRQTPPLRGRT</sequence>
<evidence type="ECO:0000313" key="1">
    <source>
        <dbReference type="EMBL" id="KAH7851782.1"/>
    </source>
</evidence>
<dbReference type="Proteomes" id="UP000828048">
    <property type="component" value="Chromosome 8"/>
</dbReference>